<dbReference type="OrthoDB" id="7054482at2"/>
<dbReference type="AlphaFoldDB" id="E6WW84"/>
<dbReference type="SUPFAM" id="SSF53756">
    <property type="entry name" value="UDP-Glycosyltransferase/glycogen phosphorylase"/>
    <property type="match status" value="1"/>
</dbReference>
<gene>
    <name evidence="1" type="ordered locus">Psesu_2460</name>
</gene>
<sequence length="355" mass="38082">MTGTLHIHVASRDLNLASVRYRALLPGCAAKAEGWKARVCGRDVPPRAGTTLALAVKPLSQKHARWARHAQDAGVPVVADLCDNIFIDGYAGEGRTFGQRFVELARGLSAVTVPTGAMREVVLAETGLPDARVLVVPDIVETPDLLARQRSLLGLRHGLLSALRSLRRRPEAVPAPSGPVLLWYGNHGAAYARFGLEDLLLYREALCEAASRGAELWVVSNNRGKFERLAGELPVASRYFEWTPTIVDALLPLADVCLVPNSLDAFSATKSANRGLKALSHGVPVVATPSRAYQELAGAVWLDDPGAGIAAYLDDPSVRERHLQEAARIIAADYSFERLRQAIAEVAAAATGARA</sequence>
<evidence type="ECO:0000313" key="1">
    <source>
        <dbReference type="EMBL" id="ADV28292.1"/>
    </source>
</evidence>
<proteinExistence type="predicted"/>
<dbReference type="EMBL" id="CP002446">
    <property type="protein sequence ID" value="ADV28292.1"/>
    <property type="molecule type" value="Genomic_DNA"/>
</dbReference>
<dbReference type="RefSeq" id="WP_013536119.1">
    <property type="nucleotide sequence ID" value="NC_014924.1"/>
</dbReference>
<dbReference type="STRING" id="743721.Psesu_2460"/>
<dbReference type="Gene3D" id="3.40.50.2000">
    <property type="entry name" value="Glycogen Phosphorylase B"/>
    <property type="match status" value="1"/>
</dbReference>
<protein>
    <recommendedName>
        <fullName evidence="3">Glycosyltransferase</fullName>
    </recommendedName>
</protein>
<dbReference type="KEGG" id="psu:Psesu_2460"/>
<dbReference type="Proteomes" id="UP000008632">
    <property type="component" value="Chromosome"/>
</dbReference>
<evidence type="ECO:0008006" key="3">
    <source>
        <dbReference type="Google" id="ProtNLM"/>
    </source>
</evidence>
<reference evidence="1 2" key="1">
    <citation type="submission" date="2011-01" db="EMBL/GenBank/DDBJ databases">
        <title>Complete sequence of Pseudoxanthomonas suwonensis 11-1.</title>
        <authorList>
            <consortium name="US DOE Joint Genome Institute"/>
            <person name="Lucas S."/>
            <person name="Copeland A."/>
            <person name="Lapidus A."/>
            <person name="Cheng J.-F."/>
            <person name="Goodwin L."/>
            <person name="Pitluck S."/>
            <person name="Teshima H."/>
            <person name="Detter J.C."/>
            <person name="Han C."/>
            <person name="Tapia R."/>
            <person name="Land M."/>
            <person name="Hauser L."/>
            <person name="Kyrpides N."/>
            <person name="Ivanova N."/>
            <person name="Ovchinnikova G."/>
            <person name="Siebers A.K."/>
            <person name="Allgaier M."/>
            <person name="Thelen M.P."/>
            <person name="Hugenholtz P."/>
            <person name="Gladden J."/>
            <person name="Woyke T."/>
        </authorList>
    </citation>
    <scope>NUCLEOTIDE SEQUENCE [LARGE SCALE GENOMIC DNA]</scope>
    <source>
        <strain evidence="2">11-1</strain>
    </source>
</reference>
<dbReference type="HOGENOM" id="CLU_780461_0_0_6"/>
<evidence type="ECO:0000313" key="2">
    <source>
        <dbReference type="Proteomes" id="UP000008632"/>
    </source>
</evidence>
<name>E6WW84_PSEUU</name>
<keyword evidence="2" id="KW-1185">Reference proteome</keyword>
<dbReference type="eggNOG" id="COG0438">
    <property type="taxonomic scope" value="Bacteria"/>
</dbReference>
<accession>E6WW84</accession>
<organism evidence="1 2">
    <name type="scientific">Pseudoxanthomonas suwonensis (strain 11-1)</name>
    <dbReference type="NCBI Taxonomy" id="743721"/>
    <lineage>
        <taxon>Bacteria</taxon>
        <taxon>Pseudomonadati</taxon>
        <taxon>Pseudomonadota</taxon>
        <taxon>Gammaproteobacteria</taxon>
        <taxon>Lysobacterales</taxon>
        <taxon>Lysobacteraceae</taxon>
        <taxon>Pseudoxanthomonas</taxon>
    </lineage>
</organism>